<evidence type="ECO:0000313" key="3">
    <source>
        <dbReference type="Proteomes" id="UP001500393"/>
    </source>
</evidence>
<feature type="compositionally biased region" description="Basic and acidic residues" evidence="1">
    <location>
        <begin position="31"/>
        <end position="42"/>
    </location>
</feature>
<comment type="caution">
    <text evidence="2">The sequence shown here is derived from an EMBL/GenBank/DDBJ whole genome shotgun (WGS) entry which is preliminary data.</text>
</comment>
<reference evidence="2 3" key="1">
    <citation type="journal article" date="2019" name="Int. J. Syst. Evol. Microbiol.">
        <title>The Global Catalogue of Microorganisms (GCM) 10K type strain sequencing project: providing services to taxonomists for standard genome sequencing and annotation.</title>
        <authorList>
            <consortium name="The Broad Institute Genomics Platform"/>
            <consortium name="The Broad Institute Genome Sequencing Center for Infectious Disease"/>
            <person name="Wu L."/>
            <person name="Ma J."/>
        </authorList>
    </citation>
    <scope>NUCLEOTIDE SEQUENCE [LARGE SCALE GENOMIC DNA]</scope>
    <source>
        <strain evidence="2 3">JCM 14969</strain>
    </source>
</reference>
<gene>
    <name evidence="2" type="ORF">GCM10009789_87580</name>
</gene>
<proteinExistence type="predicted"/>
<organism evidence="2 3">
    <name type="scientific">Kribbella sancticallisti</name>
    <dbReference type="NCBI Taxonomy" id="460087"/>
    <lineage>
        <taxon>Bacteria</taxon>
        <taxon>Bacillati</taxon>
        <taxon>Actinomycetota</taxon>
        <taxon>Actinomycetes</taxon>
        <taxon>Propionibacteriales</taxon>
        <taxon>Kribbellaceae</taxon>
        <taxon>Kribbella</taxon>
    </lineage>
</organism>
<protein>
    <submittedName>
        <fullName evidence="2">Uncharacterized protein</fullName>
    </submittedName>
</protein>
<keyword evidence="3" id="KW-1185">Reference proteome</keyword>
<dbReference type="Proteomes" id="UP001500393">
    <property type="component" value="Unassembled WGS sequence"/>
</dbReference>
<dbReference type="EMBL" id="BAAAOS010000077">
    <property type="protein sequence ID" value="GAA1620471.1"/>
    <property type="molecule type" value="Genomic_DNA"/>
</dbReference>
<sequence>MSVHSKGPRDRVYVMDDTLTGLPSYTTLLDSTHRDGRDDRPISRPGLADLKR</sequence>
<accession>A0ABN2EXZ2</accession>
<evidence type="ECO:0000313" key="2">
    <source>
        <dbReference type="EMBL" id="GAA1620471.1"/>
    </source>
</evidence>
<evidence type="ECO:0000256" key="1">
    <source>
        <dbReference type="SAM" id="MobiDB-lite"/>
    </source>
</evidence>
<feature type="region of interest" description="Disordered" evidence="1">
    <location>
        <begin position="27"/>
        <end position="52"/>
    </location>
</feature>
<name>A0ABN2EXZ2_9ACTN</name>